<dbReference type="Proteomes" id="UP000245119">
    <property type="component" value="Linkage Group LG6"/>
</dbReference>
<name>A0A2T7P6J1_POMCA</name>
<sequence length="63" mass="6728">MPQIVGAASSSPAITGRGLNNKSILSLETFSPIPALEERNLRRETCGMLEEQKGAGEGIRKES</sequence>
<gene>
    <name evidence="1" type="ORF">C0Q70_11626</name>
</gene>
<comment type="caution">
    <text evidence="1">The sequence shown here is derived from an EMBL/GenBank/DDBJ whole genome shotgun (WGS) entry which is preliminary data.</text>
</comment>
<evidence type="ECO:0000313" key="2">
    <source>
        <dbReference type="Proteomes" id="UP000245119"/>
    </source>
</evidence>
<dbReference type="AlphaFoldDB" id="A0A2T7P6J1"/>
<protein>
    <submittedName>
        <fullName evidence="1">Uncharacterized protein</fullName>
    </submittedName>
</protein>
<evidence type="ECO:0000313" key="1">
    <source>
        <dbReference type="EMBL" id="PVD29029.1"/>
    </source>
</evidence>
<organism evidence="1 2">
    <name type="scientific">Pomacea canaliculata</name>
    <name type="common">Golden apple snail</name>
    <dbReference type="NCBI Taxonomy" id="400727"/>
    <lineage>
        <taxon>Eukaryota</taxon>
        <taxon>Metazoa</taxon>
        <taxon>Spiralia</taxon>
        <taxon>Lophotrochozoa</taxon>
        <taxon>Mollusca</taxon>
        <taxon>Gastropoda</taxon>
        <taxon>Caenogastropoda</taxon>
        <taxon>Architaenioglossa</taxon>
        <taxon>Ampullarioidea</taxon>
        <taxon>Ampullariidae</taxon>
        <taxon>Pomacea</taxon>
    </lineage>
</organism>
<proteinExistence type="predicted"/>
<reference evidence="1 2" key="1">
    <citation type="submission" date="2018-04" db="EMBL/GenBank/DDBJ databases">
        <title>The genome of golden apple snail Pomacea canaliculata provides insight into stress tolerance and invasive adaptation.</title>
        <authorList>
            <person name="Liu C."/>
            <person name="Liu B."/>
            <person name="Ren Y."/>
            <person name="Zhang Y."/>
            <person name="Wang H."/>
            <person name="Li S."/>
            <person name="Jiang F."/>
            <person name="Yin L."/>
            <person name="Zhang G."/>
            <person name="Qian W."/>
            <person name="Fan W."/>
        </authorList>
    </citation>
    <scope>NUCLEOTIDE SEQUENCE [LARGE SCALE GENOMIC DNA]</scope>
    <source>
        <strain evidence="1">SZHN2017</strain>
        <tissue evidence="1">Muscle</tissue>
    </source>
</reference>
<dbReference type="EMBL" id="PZQS01000006">
    <property type="protein sequence ID" value="PVD29029.1"/>
    <property type="molecule type" value="Genomic_DNA"/>
</dbReference>
<accession>A0A2T7P6J1</accession>
<keyword evidence="2" id="KW-1185">Reference proteome</keyword>